<feature type="coiled-coil region" evidence="12">
    <location>
        <begin position="304"/>
        <end position="397"/>
    </location>
</feature>
<proteinExistence type="predicted"/>
<evidence type="ECO:0000256" key="8">
    <source>
        <dbReference type="ARBA" id="ARBA00023012"/>
    </source>
</evidence>
<dbReference type="InterPro" id="IPR001789">
    <property type="entry name" value="Sig_transdc_resp-reg_receiver"/>
</dbReference>
<dbReference type="InterPro" id="IPR005467">
    <property type="entry name" value="His_kinase_dom"/>
</dbReference>
<dbReference type="Gene3D" id="3.40.50.2300">
    <property type="match status" value="3"/>
</dbReference>
<dbReference type="PANTHER" id="PTHR43547">
    <property type="entry name" value="TWO-COMPONENT HISTIDINE KINASE"/>
    <property type="match status" value="1"/>
</dbReference>
<keyword evidence="7" id="KW-0067">ATP-binding</keyword>
<dbReference type="SMART" id="SM00448">
    <property type="entry name" value="REC"/>
    <property type="match status" value="1"/>
</dbReference>
<dbReference type="SUPFAM" id="SSF47384">
    <property type="entry name" value="Homodimeric domain of signal transducing histidine kinase"/>
    <property type="match status" value="1"/>
</dbReference>
<dbReference type="SUPFAM" id="SSF53822">
    <property type="entry name" value="Periplasmic binding protein-like I"/>
    <property type="match status" value="1"/>
</dbReference>
<evidence type="ECO:0000256" key="11">
    <source>
        <dbReference type="PROSITE-ProRule" id="PRU00169"/>
    </source>
</evidence>
<accession>A0A344TJZ7</accession>
<evidence type="ECO:0000256" key="3">
    <source>
        <dbReference type="ARBA" id="ARBA00022553"/>
    </source>
</evidence>
<evidence type="ECO:0000256" key="4">
    <source>
        <dbReference type="ARBA" id="ARBA00022679"/>
    </source>
</evidence>
<dbReference type="SUPFAM" id="SSF52172">
    <property type="entry name" value="CheY-like"/>
    <property type="match status" value="1"/>
</dbReference>
<dbReference type="Pfam" id="PF00072">
    <property type="entry name" value="Response_reg"/>
    <property type="match status" value="1"/>
</dbReference>
<dbReference type="Gene3D" id="3.30.565.10">
    <property type="entry name" value="Histidine kinase-like ATPase, C-terminal domain"/>
    <property type="match status" value="1"/>
</dbReference>
<dbReference type="GO" id="GO:0043565">
    <property type="term" value="F:sequence-specific DNA binding"/>
    <property type="evidence" value="ECO:0007669"/>
    <property type="project" value="InterPro"/>
</dbReference>
<evidence type="ECO:0000256" key="10">
    <source>
        <dbReference type="ARBA" id="ARBA00023163"/>
    </source>
</evidence>
<dbReference type="PRINTS" id="PR00344">
    <property type="entry name" value="BCTRLSENSOR"/>
</dbReference>
<keyword evidence="3 11" id="KW-0597">Phosphoprotein</keyword>
<dbReference type="PROSITE" id="PS01124">
    <property type="entry name" value="HTH_ARAC_FAMILY_2"/>
    <property type="match status" value="1"/>
</dbReference>
<dbReference type="EC" id="2.7.13.3" evidence="2"/>
<dbReference type="InterPro" id="IPR018060">
    <property type="entry name" value="HTH_AraC"/>
</dbReference>
<dbReference type="InterPro" id="IPR036097">
    <property type="entry name" value="HisK_dim/P_sf"/>
</dbReference>
<dbReference type="SUPFAM" id="SSF55874">
    <property type="entry name" value="ATPase domain of HSP90 chaperone/DNA topoisomerase II/histidine kinase"/>
    <property type="match status" value="1"/>
</dbReference>
<dbReference type="RefSeq" id="WP_114067749.1">
    <property type="nucleotide sequence ID" value="NZ_CP030850.1"/>
</dbReference>
<dbReference type="GO" id="GO:0005524">
    <property type="term" value="F:ATP binding"/>
    <property type="evidence" value="ECO:0007669"/>
    <property type="project" value="UniProtKB-KW"/>
</dbReference>
<dbReference type="SUPFAM" id="SSF46689">
    <property type="entry name" value="Homeodomain-like"/>
    <property type="match status" value="1"/>
</dbReference>
<keyword evidence="6" id="KW-0418">Kinase</keyword>
<evidence type="ECO:0000259" key="16">
    <source>
        <dbReference type="PROSITE" id="PS50110"/>
    </source>
</evidence>
<evidence type="ECO:0000256" key="12">
    <source>
        <dbReference type="SAM" id="Coils"/>
    </source>
</evidence>
<dbReference type="Pfam" id="PF02518">
    <property type="entry name" value="HATPase_c"/>
    <property type="match status" value="1"/>
</dbReference>
<dbReference type="InterPro" id="IPR004358">
    <property type="entry name" value="Sig_transdc_His_kin-like_C"/>
</dbReference>
<evidence type="ECO:0000256" key="7">
    <source>
        <dbReference type="ARBA" id="ARBA00022840"/>
    </source>
</evidence>
<dbReference type="KEGG" id="run:DR864_15035"/>
<evidence type="ECO:0000256" key="13">
    <source>
        <dbReference type="SAM" id="Phobius"/>
    </source>
</evidence>
<dbReference type="OrthoDB" id="9797097at2"/>
<dbReference type="Pfam" id="PF13407">
    <property type="entry name" value="Peripla_BP_4"/>
    <property type="match status" value="1"/>
</dbReference>
<feature type="domain" description="Response regulatory" evidence="16">
    <location>
        <begin position="661"/>
        <end position="776"/>
    </location>
</feature>
<evidence type="ECO:0000256" key="9">
    <source>
        <dbReference type="ARBA" id="ARBA00023015"/>
    </source>
</evidence>
<keyword evidence="12" id="KW-0175">Coiled coil</keyword>
<dbReference type="Proteomes" id="UP000251993">
    <property type="component" value="Chromosome"/>
</dbReference>
<keyword evidence="18" id="KW-1185">Reference proteome</keyword>
<evidence type="ECO:0000256" key="6">
    <source>
        <dbReference type="ARBA" id="ARBA00022777"/>
    </source>
</evidence>
<keyword evidence="13" id="KW-0472">Membrane</keyword>
<evidence type="ECO:0000313" key="17">
    <source>
        <dbReference type="EMBL" id="AXE18968.1"/>
    </source>
</evidence>
<dbReference type="Pfam" id="PF12833">
    <property type="entry name" value="HTH_18"/>
    <property type="match status" value="1"/>
</dbReference>
<feature type="domain" description="Histidine kinase" evidence="15">
    <location>
        <begin position="404"/>
        <end position="619"/>
    </location>
</feature>
<dbReference type="CDD" id="cd06308">
    <property type="entry name" value="PBP1_sensor_kinase-like"/>
    <property type="match status" value="1"/>
</dbReference>
<dbReference type="Pfam" id="PF00512">
    <property type="entry name" value="HisKA"/>
    <property type="match status" value="1"/>
</dbReference>
<evidence type="ECO:0000259" key="14">
    <source>
        <dbReference type="PROSITE" id="PS01124"/>
    </source>
</evidence>
<dbReference type="Gene3D" id="1.10.287.130">
    <property type="match status" value="1"/>
</dbReference>
<keyword evidence="9" id="KW-0805">Transcription regulation</keyword>
<dbReference type="PROSITE" id="PS50110">
    <property type="entry name" value="RESPONSE_REGULATORY"/>
    <property type="match status" value="1"/>
</dbReference>
<dbReference type="CDD" id="cd00082">
    <property type="entry name" value="HisKA"/>
    <property type="match status" value="1"/>
</dbReference>
<evidence type="ECO:0000259" key="15">
    <source>
        <dbReference type="PROSITE" id="PS50109"/>
    </source>
</evidence>
<keyword evidence="10" id="KW-0804">Transcription</keyword>
<dbReference type="CDD" id="cd17574">
    <property type="entry name" value="REC_OmpR"/>
    <property type="match status" value="1"/>
</dbReference>
<keyword evidence="5" id="KW-0547">Nucleotide-binding</keyword>
<feature type="transmembrane region" description="Helical" evidence="13">
    <location>
        <begin position="338"/>
        <end position="360"/>
    </location>
</feature>
<evidence type="ECO:0000256" key="1">
    <source>
        <dbReference type="ARBA" id="ARBA00000085"/>
    </source>
</evidence>
<dbReference type="InterPro" id="IPR011006">
    <property type="entry name" value="CheY-like_superfamily"/>
</dbReference>
<keyword evidence="13" id="KW-0812">Transmembrane</keyword>
<sequence>MRLRLLLLLICIGWGCQTPTEKKTYTIGFSQCTGGDEWRRVMLNDMKRELALYPHFQLLYKDAANSTATQLAQIKELVRQDIDLLIISPNETSPVLTAAIDEVFQKGIPVVLLDRKITSDSYNSFIGADNLEIGRMVGEAIPTLLKNGGKVVEIWGLASSSPAQERHKGLMEGISKTTNIQISGQLYGQWEQDTARKVALANLEILREADLVFAHNDVMALSVQRVCQEAGVSPLPLFVGIDGLPGPKSGLQRIMDGTLTATFLYPTGGEEAIEVAAQILAGKAAKREYLLNSIRIDRSNIKAIKAQSDKLLHQQQDIEKLNQRIGQLNDTYASQKNALYVIITCLVLAVLLGIWALYLVRAKQLSNKKLELQNRQINEQKDKIEEVSNKARQATEEKLRFYSYISHEFRTPLSLILTPVEDLLIQKAISQKDLKSGLLYIQKNAHRLLRLVDQMLDLRKTDAGKQLLLASEQDIVQFLRDIVTDFQQKAHKSKIDLQFISSTTLLPLWFDAEKLDKVLFNLLSNAFKYTPKGGFIHVVLQETAENVQIIIKDNGEGMSETERERAFDLYFSGQKKYSLGTGLGLALSREFVHLHHGEIEVASTKNEGTTFAISLPKGDSHLMPDEKALLDKTERPTPTFFEETEMATTTSAPDVSGDSTSVVLIEDNIDLSHYIVDKLAKIVSIKSFTTAERGWEGILSLIPDLIICDVMLPGMDGFELTQRVKEDFRTSHIPVLLLTAKSQIDAKIEGSKAGADVYLTKPFNTTHLTETIKTMLNNRAKIQRRFSSEYVFANENKTEKRFLNELTARIEAHIADTEFGVEKLSTDMGMSRVQLYRKVHALLQMNVNDYITEIRINKAKALLRDTNKSIADVAYETGFNSAAYFTTLFRQKQHQTPSEFRKGVGV</sequence>
<dbReference type="GO" id="GO:0000155">
    <property type="term" value="F:phosphorelay sensor kinase activity"/>
    <property type="evidence" value="ECO:0007669"/>
    <property type="project" value="InterPro"/>
</dbReference>
<dbReference type="InterPro" id="IPR036890">
    <property type="entry name" value="HATPase_C_sf"/>
</dbReference>
<dbReference type="InterPro" id="IPR028082">
    <property type="entry name" value="Peripla_BP_I"/>
</dbReference>
<dbReference type="InterPro" id="IPR025997">
    <property type="entry name" value="SBP_2_dom"/>
</dbReference>
<reference evidence="17 18" key="1">
    <citation type="submission" date="2018-07" db="EMBL/GenBank/DDBJ databases">
        <title>Genome sequencing of Runella.</title>
        <authorList>
            <person name="Baek M.-G."/>
            <person name="Yi H."/>
        </authorList>
    </citation>
    <scope>NUCLEOTIDE SEQUENCE [LARGE SCALE GENOMIC DNA]</scope>
    <source>
        <strain evidence="17 18">HYN0085</strain>
    </source>
</reference>
<evidence type="ECO:0000313" key="18">
    <source>
        <dbReference type="Proteomes" id="UP000251993"/>
    </source>
</evidence>
<dbReference type="PANTHER" id="PTHR43547:SF2">
    <property type="entry name" value="HYBRID SIGNAL TRANSDUCTION HISTIDINE KINASE C"/>
    <property type="match status" value="1"/>
</dbReference>
<dbReference type="SMART" id="SM00387">
    <property type="entry name" value="HATPase_c"/>
    <property type="match status" value="1"/>
</dbReference>
<dbReference type="AlphaFoldDB" id="A0A344TJZ7"/>
<dbReference type="GO" id="GO:0003700">
    <property type="term" value="F:DNA-binding transcription factor activity"/>
    <property type="evidence" value="ECO:0007669"/>
    <property type="project" value="InterPro"/>
</dbReference>
<organism evidence="17 18">
    <name type="scientific">Runella rosea</name>
    <dbReference type="NCBI Taxonomy" id="2259595"/>
    <lineage>
        <taxon>Bacteria</taxon>
        <taxon>Pseudomonadati</taxon>
        <taxon>Bacteroidota</taxon>
        <taxon>Cytophagia</taxon>
        <taxon>Cytophagales</taxon>
        <taxon>Spirosomataceae</taxon>
        <taxon>Runella</taxon>
    </lineage>
</organism>
<dbReference type="InterPro" id="IPR003661">
    <property type="entry name" value="HisK_dim/P_dom"/>
</dbReference>
<keyword evidence="13" id="KW-1133">Transmembrane helix</keyword>
<feature type="modified residue" description="4-aspartylphosphate" evidence="11">
    <location>
        <position position="709"/>
    </location>
</feature>
<dbReference type="SMART" id="SM00388">
    <property type="entry name" value="HisKA"/>
    <property type="match status" value="1"/>
</dbReference>
<keyword evidence="4" id="KW-0808">Transferase</keyword>
<name>A0A344TJZ7_9BACT</name>
<dbReference type="PROSITE" id="PS50109">
    <property type="entry name" value="HIS_KIN"/>
    <property type="match status" value="1"/>
</dbReference>
<protein>
    <recommendedName>
        <fullName evidence="2">histidine kinase</fullName>
        <ecNumber evidence="2">2.7.13.3</ecNumber>
    </recommendedName>
</protein>
<gene>
    <name evidence="17" type="ORF">DR864_15035</name>
</gene>
<dbReference type="Gene3D" id="1.10.10.60">
    <property type="entry name" value="Homeodomain-like"/>
    <property type="match status" value="1"/>
</dbReference>
<keyword evidence="8" id="KW-0902">Two-component regulatory system</keyword>
<dbReference type="InterPro" id="IPR003594">
    <property type="entry name" value="HATPase_dom"/>
</dbReference>
<dbReference type="FunFam" id="3.30.565.10:FF:000037">
    <property type="entry name" value="Hybrid sensor histidine kinase/response regulator"/>
    <property type="match status" value="1"/>
</dbReference>
<feature type="domain" description="HTH araC/xylS-type" evidence="14">
    <location>
        <begin position="804"/>
        <end position="903"/>
    </location>
</feature>
<evidence type="ECO:0000256" key="5">
    <source>
        <dbReference type="ARBA" id="ARBA00022741"/>
    </source>
</evidence>
<dbReference type="SMART" id="SM00342">
    <property type="entry name" value="HTH_ARAC"/>
    <property type="match status" value="1"/>
</dbReference>
<dbReference type="InterPro" id="IPR009057">
    <property type="entry name" value="Homeodomain-like_sf"/>
</dbReference>
<comment type="catalytic activity">
    <reaction evidence="1">
        <text>ATP + protein L-histidine = ADP + protein N-phospho-L-histidine.</text>
        <dbReference type="EC" id="2.7.13.3"/>
    </reaction>
</comment>
<evidence type="ECO:0000256" key="2">
    <source>
        <dbReference type="ARBA" id="ARBA00012438"/>
    </source>
</evidence>
<dbReference type="EMBL" id="CP030850">
    <property type="protein sequence ID" value="AXE18968.1"/>
    <property type="molecule type" value="Genomic_DNA"/>
</dbReference>